<evidence type="ECO:0000256" key="19">
    <source>
        <dbReference type="PROSITE-ProRule" id="PRU00175"/>
    </source>
</evidence>
<dbReference type="InterPro" id="IPR017907">
    <property type="entry name" value="Znf_RING_CS"/>
</dbReference>
<evidence type="ECO:0000256" key="15">
    <source>
        <dbReference type="ARBA" id="ARBA00022989"/>
    </source>
</evidence>
<dbReference type="Gene3D" id="3.30.40.10">
    <property type="entry name" value="Zinc/RING finger domain, C3HC4 (zinc finger)"/>
    <property type="match status" value="1"/>
</dbReference>
<comment type="subcellular location">
    <subcellularLocation>
        <location evidence="2">Peroxisome membrane</location>
        <topology evidence="2">Multi-pass membrane protein</topology>
    </subcellularLocation>
</comment>
<feature type="compositionally biased region" description="Pro residues" evidence="20">
    <location>
        <begin position="1"/>
        <end position="10"/>
    </location>
</feature>
<evidence type="ECO:0000256" key="9">
    <source>
        <dbReference type="ARBA" id="ARBA00022692"/>
    </source>
</evidence>
<evidence type="ECO:0000256" key="20">
    <source>
        <dbReference type="SAM" id="MobiDB-lite"/>
    </source>
</evidence>
<reference evidence="22 23" key="1">
    <citation type="submission" date="2017-10" db="EMBL/GenBank/DDBJ databases">
        <title>Comparative genomics in systemic dimorphic fungi from Ajellomycetaceae.</title>
        <authorList>
            <person name="Munoz J.F."/>
            <person name="Mcewen J.G."/>
            <person name="Clay O.K."/>
            <person name="Cuomo C.A."/>
        </authorList>
    </citation>
    <scope>NUCLEOTIDE SEQUENCE [LARGE SCALE GENOMIC DNA]</scope>
    <source>
        <strain evidence="22 23">UAMH5409</strain>
    </source>
</reference>
<dbReference type="STRING" id="1447875.A0A2B7XRV2"/>
<evidence type="ECO:0000256" key="8">
    <source>
        <dbReference type="ARBA" id="ARBA00022679"/>
    </source>
</evidence>
<dbReference type="Pfam" id="PF13639">
    <property type="entry name" value="zf-RING_2"/>
    <property type="match status" value="1"/>
</dbReference>
<dbReference type="EMBL" id="PDNB01000072">
    <property type="protein sequence ID" value="PGH11493.1"/>
    <property type="molecule type" value="Genomic_DNA"/>
</dbReference>
<proteinExistence type="inferred from homology"/>
<evidence type="ECO:0000256" key="4">
    <source>
        <dbReference type="ARBA" id="ARBA00008704"/>
    </source>
</evidence>
<evidence type="ECO:0000256" key="18">
    <source>
        <dbReference type="ARBA" id="ARBA00041230"/>
    </source>
</evidence>
<protein>
    <recommendedName>
        <fullName evidence="5">RING-type E3 ubiquitin transferase</fullName>
        <ecNumber evidence="5">2.3.2.27</ecNumber>
    </recommendedName>
    <alternativeName>
        <fullName evidence="18">Peroxin-10</fullName>
    </alternativeName>
</protein>
<feature type="region of interest" description="Disordered" evidence="20">
    <location>
        <begin position="1"/>
        <end position="20"/>
    </location>
</feature>
<evidence type="ECO:0000256" key="17">
    <source>
        <dbReference type="ARBA" id="ARBA00023140"/>
    </source>
</evidence>
<keyword evidence="7" id="KW-0962">Peroxisome biogenesis</keyword>
<dbReference type="PROSITE" id="PS00518">
    <property type="entry name" value="ZF_RING_1"/>
    <property type="match status" value="1"/>
</dbReference>
<dbReference type="InterPro" id="IPR001841">
    <property type="entry name" value="Znf_RING"/>
</dbReference>
<dbReference type="EC" id="2.3.2.27" evidence="5"/>
<dbReference type="OrthoDB" id="6270329at2759"/>
<dbReference type="GO" id="GO:0061630">
    <property type="term" value="F:ubiquitin protein ligase activity"/>
    <property type="evidence" value="ECO:0007669"/>
    <property type="project" value="UniProtKB-EC"/>
</dbReference>
<evidence type="ECO:0000313" key="23">
    <source>
        <dbReference type="Proteomes" id="UP000223968"/>
    </source>
</evidence>
<dbReference type="PROSITE" id="PS50089">
    <property type="entry name" value="ZF_RING_2"/>
    <property type="match status" value="1"/>
</dbReference>
<dbReference type="CDD" id="cd16527">
    <property type="entry name" value="RING-HC_PEX10"/>
    <property type="match status" value="1"/>
</dbReference>
<dbReference type="SMART" id="SM00184">
    <property type="entry name" value="RING"/>
    <property type="match status" value="1"/>
</dbReference>
<evidence type="ECO:0000256" key="10">
    <source>
        <dbReference type="ARBA" id="ARBA00022723"/>
    </source>
</evidence>
<evidence type="ECO:0000256" key="16">
    <source>
        <dbReference type="ARBA" id="ARBA00023136"/>
    </source>
</evidence>
<keyword evidence="16" id="KW-0472">Membrane</keyword>
<keyword evidence="15" id="KW-1133">Transmembrane helix</keyword>
<sequence>MDSDPPPSTNPKPSTAPVSHFFPWATSPDIIRSHEKDAYISGTLSAQLQSIVRALRGARFAHTHTDAIKNLTELLYLSLTTLVGNRTLGEEYCDVVQLEDDTLRLPSLARRVGYILSTILIPWTLQRLLPALRQKLRAKLQRSIARLQARAALSSAKQGTSPAPPSLTLRFQTYVLDHLDSLTSLSPIFALNLAAFYFSGAYYHISKRIWGLRYVFTKRIEDGEARIGYEVLGVLLVLQIAVQGALHVKQTISSFTAEPSEDQQQQQTSDDKTALKAIYTPPSIQALPETTSEARYDLASSANAALAWVPPGQQRKCTLCLEPYKDPSVTTCGHVFCWTCIRDWVREKPECPLCRQEALGSKILPLRG</sequence>
<dbReference type="PANTHER" id="PTHR23350">
    <property type="entry name" value="PEROXISOME ASSEMBLY PROTEIN 10"/>
    <property type="match status" value="1"/>
</dbReference>
<evidence type="ECO:0000256" key="2">
    <source>
        <dbReference type="ARBA" id="ARBA00004585"/>
    </source>
</evidence>
<evidence type="ECO:0000256" key="13">
    <source>
        <dbReference type="ARBA" id="ARBA00022833"/>
    </source>
</evidence>
<comment type="caution">
    <text evidence="22">The sequence shown here is derived from an EMBL/GenBank/DDBJ whole genome shotgun (WGS) entry which is preliminary data.</text>
</comment>
<dbReference type="InterPro" id="IPR006845">
    <property type="entry name" value="Pex_N"/>
</dbReference>
<dbReference type="GO" id="GO:0005778">
    <property type="term" value="C:peroxisomal membrane"/>
    <property type="evidence" value="ECO:0007669"/>
    <property type="project" value="UniProtKB-SubCell"/>
</dbReference>
<evidence type="ECO:0000256" key="12">
    <source>
        <dbReference type="ARBA" id="ARBA00022786"/>
    </source>
</evidence>
<keyword evidence="9" id="KW-0812">Transmembrane</keyword>
<comment type="similarity">
    <text evidence="4">Belongs to the pex2/pex10/pex12 family.</text>
</comment>
<evidence type="ECO:0000256" key="1">
    <source>
        <dbReference type="ARBA" id="ARBA00000900"/>
    </source>
</evidence>
<dbReference type="InterPro" id="IPR013083">
    <property type="entry name" value="Znf_RING/FYVE/PHD"/>
</dbReference>
<keyword evidence="12" id="KW-0833">Ubl conjugation pathway</keyword>
<keyword evidence="10" id="KW-0479">Metal-binding</keyword>
<gene>
    <name evidence="22" type="ORF">AJ79_04868</name>
</gene>
<dbReference type="GO" id="GO:0008270">
    <property type="term" value="F:zinc ion binding"/>
    <property type="evidence" value="ECO:0007669"/>
    <property type="project" value="UniProtKB-KW"/>
</dbReference>
<dbReference type="GO" id="GO:0016562">
    <property type="term" value="P:protein import into peroxisome matrix, receptor recycling"/>
    <property type="evidence" value="ECO:0007669"/>
    <property type="project" value="UniProtKB-ARBA"/>
</dbReference>
<keyword evidence="14" id="KW-0653">Protein transport</keyword>
<organism evidence="22 23">
    <name type="scientific">Helicocarpus griseus UAMH5409</name>
    <dbReference type="NCBI Taxonomy" id="1447875"/>
    <lineage>
        <taxon>Eukaryota</taxon>
        <taxon>Fungi</taxon>
        <taxon>Dikarya</taxon>
        <taxon>Ascomycota</taxon>
        <taxon>Pezizomycotina</taxon>
        <taxon>Eurotiomycetes</taxon>
        <taxon>Eurotiomycetidae</taxon>
        <taxon>Onygenales</taxon>
        <taxon>Ajellomycetaceae</taxon>
        <taxon>Helicocarpus</taxon>
    </lineage>
</organism>
<name>A0A2B7XRV2_9EURO</name>
<dbReference type="Proteomes" id="UP000223968">
    <property type="component" value="Unassembled WGS sequence"/>
</dbReference>
<dbReference type="SUPFAM" id="SSF57850">
    <property type="entry name" value="RING/U-box"/>
    <property type="match status" value="1"/>
</dbReference>
<dbReference type="InterPro" id="IPR025654">
    <property type="entry name" value="PEX2/10"/>
</dbReference>
<evidence type="ECO:0000256" key="7">
    <source>
        <dbReference type="ARBA" id="ARBA00022593"/>
    </source>
</evidence>
<keyword evidence="6" id="KW-0813">Transport</keyword>
<feature type="domain" description="RING-type" evidence="21">
    <location>
        <begin position="317"/>
        <end position="355"/>
    </location>
</feature>
<evidence type="ECO:0000256" key="14">
    <source>
        <dbReference type="ARBA" id="ARBA00022927"/>
    </source>
</evidence>
<keyword evidence="11 19" id="KW-0863">Zinc-finger</keyword>
<evidence type="ECO:0000256" key="11">
    <source>
        <dbReference type="ARBA" id="ARBA00022771"/>
    </source>
</evidence>
<evidence type="ECO:0000256" key="5">
    <source>
        <dbReference type="ARBA" id="ARBA00012483"/>
    </source>
</evidence>
<keyword evidence="13" id="KW-0862">Zinc</keyword>
<evidence type="ECO:0000256" key="3">
    <source>
        <dbReference type="ARBA" id="ARBA00004906"/>
    </source>
</evidence>
<dbReference type="FunFam" id="3.30.40.10:FF:000395">
    <property type="entry name" value="Putative Peroxisome biosynthesis protein (Peroxin-10)"/>
    <property type="match status" value="1"/>
</dbReference>
<keyword evidence="17" id="KW-0576">Peroxisome</keyword>
<comment type="pathway">
    <text evidence="3">Protein modification; protein ubiquitination.</text>
</comment>
<evidence type="ECO:0000259" key="21">
    <source>
        <dbReference type="PROSITE" id="PS50089"/>
    </source>
</evidence>
<dbReference type="AlphaFoldDB" id="A0A2B7XRV2"/>
<dbReference type="PANTHER" id="PTHR23350:SF0">
    <property type="entry name" value="PEROXISOME BIOGENESIS FACTOR 10"/>
    <property type="match status" value="1"/>
</dbReference>
<dbReference type="GO" id="GO:0016567">
    <property type="term" value="P:protein ubiquitination"/>
    <property type="evidence" value="ECO:0007669"/>
    <property type="project" value="UniProtKB-ARBA"/>
</dbReference>
<keyword evidence="8" id="KW-0808">Transferase</keyword>
<accession>A0A2B7XRV2</accession>
<keyword evidence="23" id="KW-1185">Reference proteome</keyword>
<evidence type="ECO:0000256" key="6">
    <source>
        <dbReference type="ARBA" id="ARBA00022448"/>
    </source>
</evidence>
<dbReference type="Pfam" id="PF04757">
    <property type="entry name" value="Pex2_Pex12"/>
    <property type="match status" value="1"/>
</dbReference>
<comment type="catalytic activity">
    <reaction evidence="1">
        <text>S-ubiquitinyl-[E2 ubiquitin-conjugating enzyme]-L-cysteine + [acceptor protein]-L-lysine = [E2 ubiquitin-conjugating enzyme]-L-cysteine + N(6)-ubiquitinyl-[acceptor protein]-L-lysine.</text>
        <dbReference type="EC" id="2.3.2.27"/>
    </reaction>
</comment>
<evidence type="ECO:0000313" key="22">
    <source>
        <dbReference type="EMBL" id="PGH11493.1"/>
    </source>
</evidence>